<dbReference type="EMBL" id="JAHBCL010000015">
    <property type="protein sequence ID" value="MBS7526950.1"/>
    <property type="molecule type" value="Genomic_DNA"/>
</dbReference>
<sequence length="276" mass="31003">MKIDFHVHSAISLDSYMQFETILERVDLRGLDGVVIVDHNNMSEAETLNEVIETHYRNIDPKSRPLIIRGAEYSTECGHLIVLGLRTPLEAILMCEDRRYQCTAVIEAARLQDAFIILAHPYRIKGKQPSEELLQAVDAIEVYNARSAYLRNNFQANALAVQAAKKYGKPIVAGSDAHLPMEVGNAYLEIDCPRDVFSLEQFAAYQTQAFGFPTHPMYECISQGYKAICQKNPVALLKNAVKLLYSLFLALNPSGRALEGLIMTYYGETVEALRDQ</sequence>
<evidence type="ECO:0000313" key="2">
    <source>
        <dbReference type="EMBL" id="MBS7526950.1"/>
    </source>
</evidence>
<protein>
    <submittedName>
        <fullName evidence="2">PHP domain-containing protein</fullName>
    </submittedName>
</protein>
<accession>A0ABS5PP44</accession>
<dbReference type="RefSeq" id="WP_213236813.1">
    <property type="nucleotide sequence ID" value="NZ_JAHBCL010000015.1"/>
</dbReference>
<feature type="domain" description="Polymerase/histidinol phosphatase N-terminal" evidence="1">
    <location>
        <begin position="3"/>
        <end position="77"/>
    </location>
</feature>
<dbReference type="SUPFAM" id="SSF89550">
    <property type="entry name" value="PHP domain-like"/>
    <property type="match status" value="1"/>
</dbReference>
<evidence type="ECO:0000313" key="3">
    <source>
        <dbReference type="Proteomes" id="UP000746471"/>
    </source>
</evidence>
<dbReference type="InterPro" id="IPR016195">
    <property type="entry name" value="Pol/histidinol_Pase-like"/>
</dbReference>
<organism evidence="2 3">
    <name type="scientific">Fusibacter paucivorans</name>
    <dbReference type="NCBI Taxonomy" id="76009"/>
    <lineage>
        <taxon>Bacteria</taxon>
        <taxon>Bacillati</taxon>
        <taxon>Bacillota</taxon>
        <taxon>Clostridia</taxon>
        <taxon>Eubacteriales</taxon>
        <taxon>Eubacteriales Family XII. Incertae Sedis</taxon>
        <taxon>Fusibacter</taxon>
    </lineage>
</organism>
<comment type="caution">
    <text evidence="2">The sequence shown here is derived from an EMBL/GenBank/DDBJ whole genome shotgun (WGS) entry which is preliminary data.</text>
</comment>
<dbReference type="Pfam" id="PF02811">
    <property type="entry name" value="PHP"/>
    <property type="match status" value="1"/>
</dbReference>
<dbReference type="InterPro" id="IPR003141">
    <property type="entry name" value="Pol/His_phosphatase_N"/>
</dbReference>
<dbReference type="Pfam" id="PF13263">
    <property type="entry name" value="PHP_C"/>
    <property type="match status" value="1"/>
</dbReference>
<dbReference type="PANTHER" id="PTHR42924">
    <property type="entry name" value="EXONUCLEASE"/>
    <property type="match status" value="1"/>
</dbReference>
<dbReference type="Proteomes" id="UP000746471">
    <property type="component" value="Unassembled WGS sequence"/>
</dbReference>
<dbReference type="CDD" id="cd07432">
    <property type="entry name" value="PHP_HisPPase"/>
    <property type="match status" value="1"/>
</dbReference>
<dbReference type="SMART" id="SM00481">
    <property type="entry name" value="POLIIIAc"/>
    <property type="match status" value="1"/>
</dbReference>
<proteinExistence type="predicted"/>
<evidence type="ECO:0000259" key="1">
    <source>
        <dbReference type="SMART" id="SM00481"/>
    </source>
</evidence>
<gene>
    <name evidence="2" type="ORF">KHM83_09690</name>
</gene>
<reference evidence="2 3" key="1">
    <citation type="submission" date="2021-05" db="EMBL/GenBank/DDBJ databases">
        <title>Fusibacter ferrireducens sp. nov., an anaerobic, sulfur- and Fe-reducing bacterium isolated from the mangrove sediment.</title>
        <authorList>
            <person name="Qiu D."/>
        </authorList>
    </citation>
    <scope>NUCLEOTIDE SEQUENCE [LARGE SCALE GENOMIC DNA]</scope>
    <source>
        <strain evidence="2 3">DSM 12116</strain>
    </source>
</reference>
<dbReference type="PANTHER" id="PTHR42924:SF3">
    <property type="entry name" value="POLYMERASE_HISTIDINOL PHOSPHATASE N-TERMINAL DOMAIN-CONTAINING PROTEIN"/>
    <property type="match status" value="1"/>
</dbReference>
<dbReference type="InterPro" id="IPR004013">
    <property type="entry name" value="PHP_dom"/>
</dbReference>
<dbReference type="InterPro" id="IPR052018">
    <property type="entry name" value="PHP_domain"/>
</dbReference>
<name>A0ABS5PP44_9FIRM</name>
<keyword evidence="3" id="KW-1185">Reference proteome</keyword>
<dbReference type="Gene3D" id="3.20.20.140">
    <property type="entry name" value="Metal-dependent hydrolases"/>
    <property type="match status" value="1"/>
</dbReference>